<gene>
    <name evidence="1" type="ORF">NGRA_3600</name>
</gene>
<sequence>VEDVERTKKISSLKVDTLRLDAVIKAVETYVRDNTPKNMSDIARLLQAAQICYQEMTRKEVKPSVWKESILKKIATLEAKAKLLSKVREFGVLSAEEKLEAKKIMRELNLRSCLQHDLSEAIAIFSEKCAVYSKKLEVSQRRKEYRQHNQSFELYRSNFYRQLGGAQKVDHGVQKEEIKSFWNTMWNKSD</sequence>
<evidence type="ECO:0000313" key="2">
    <source>
        <dbReference type="Proteomes" id="UP000740883"/>
    </source>
</evidence>
<dbReference type="Proteomes" id="UP000740883">
    <property type="component" value="Unassembled WGS sequence"/>
</dbReference>
<feature type="non-terminal residue" evidence="1">
    <location>
        <position position="190"/>
    </location>
</feature>
<keyword evidence="2" id="KW-1185">Reference proteome</keyword>
<proteinExistence type="predicted"/>
<feature type="non-terminal residue" evidence="1">
    <location>
        <position position="1"/>
    </location>
</feature>
<comment type="caution">
    <text evidence="1">The sequence shown here is derived from an EMBL/GenBank/DDBJ whole genome shotgun (WGS) entry which is preliminary data.</text>
</comment>
<name>A0A9P6GWX6_9MICR</name>
<evidence type="ECO:0000313" key="1">
    <source>
        <dbReference type="EMBL" id="KAF9742981.1"/>
    </source>
</evidence>
<organism evidence="1 2">
    <name type="scientific">Nosema granulosis</name>
    <dbReference type="NCBI Taxonomy" id="83296"/>
    <lineage>
        <taxon>Eukaryota</taxon>
        <taxon>Fungi</taxon>
        <taxon>Fungi incertae sedis</taxon>
        <taxon>Microsporidia</taxon>
        <taxon>Nosematidae</taxon>
        <taxon>Nosema</taxon>
    </lineage>
</organism>
<protein>
    <submittedName>
        <fullName evidence="1">Uncharacterized protein</fullName>
    </submittedName>
</protein>
<accession>A0A9P6GWX6</accession>
<dbReference type="EMBL" id="SBJO01001616">
    <property type="protein sequence ID" value="KAF9742981.1"/>
    <property type="molecule type" value="Genomic_DNA"/>
</dbReference>
<dbReference type="OrthoDB" id="2191163at2759"/>
<dbReference type="AlphaFoldDB" id="A0A9P6GWX6"/>
<reference evidence="1 2" key="1">
    <citation type="journal article" date="2020" name="Genome Biol. Evol.">
        <title>Comparative genomics of strictly vertically transmitted, feminizing microsporidia endosymbionts of amphipod crustaceans.</title>
        <authorList>
            <person name="Cormier A."/>
            <person name="Chebbi M.A."/>
            <person name="Giraud I."/>
            <person name="Wattier R."/>
            <person name="Teixeira M."/>
            <person name="Gilbert C."/>
            <person name="Rigaud T."/>
            <person name="Cordaux R."/>
        </authorList>
    </citation>
    <scope>NUCLEOTIDE SEQUENCE [LARGE SCALE GENOMIC DNA]</scope>
    <source>
        <strain evidence="1 2">Ou3-Ou53</strain>
    </source>
</reference>